<feature type="domain" description="Mediator of RNA polymerase II transcription subunit 25 von Willebrand factor type A" evidence="4">
    <location>
        <begin position="58"/>
        <end position="179"/>
    </location>
</feature>
<dbReference type="AlphaFoldDB" id="A0A1B0C941"/>
<dbReference type="GO" id="GO:0005667">
    <property type="term" value="C:transcription regulator complex"/>
    <property type="evidence" value="ECO:0007669"/>
    <property type="project" value="TreeGrafter"/>
</dbReference>
<feature type="region of interest" description="Disordered" evidence="3">
    <location>
        <begin position="404"/>
        <end position="433"/>
    </location>
</feature>
<reference evidence="5" key="1">
    <citation type="submission" date="2020-05" db="UniProtKB">
        <authorList>
            <consortium name="EnsemblMetazoa"/>
        </authorList>
    </citation>
    <scope>IDENTIFICATION</scope>
    <source>
        <strain evidence="5">Jacobina</strain>
    </source>
</reference>
<organism evidence="5 6">
    <name type="scientific">Lutzomyia longipalpis</name>
    <name type="common">Sand fly</name>
    <dbReference type="NCBI Taxonomy" id="7200"/>
    <lineage>
        <taxon>Eukaryota</taxon>
        <taxon>Metazoa</taxon>
        <taxon>Ecdysozoa</taxon>
        <taxon>Arthropoda</taxon>
        <taxon>Hexapoda</taxon>
        <taxon>Insecta</taxon>
        <taxon>Pterygota</taxon>
        <taxon>Neoptera</taxon>
        <taxon>Endopterygota</taxon>
        <taxon>Diptera</taxon>
        <taxon>Nematocera</taxon>
        <taxon>Psychodoidea</taxon>
        <taxon>Psychodidae</taxon>
        <taxon>Lutzomyia</taxon>
        <taxon>Lutzomyia</taxon>
    </lineage>
</organism>
<keyword evidence="6" id="KW-1185">Reference proteome</keyword>
<evidence type="ECO:0000259" key="4">
    <source>
        <dbReference type="Pfam" id="PF11265"/>
    </source>
</evidence>
<proteinExistence type="inferred from homology"/>
<dbReference type="Proteomes" id="UP000092461">
    <property type="component" value="Unassembled WGS sequence"/>
</dbReference>
<dbReference type="PANTHER" id="PTHR12433:SF11">
    <property type="entry name" value="MEDIATOR OF RNA POLYMERASE II TRANSCRIPTION SUBUNIT 25"/>
    <property type="match status" value="1"/>
</dbReference>
<dbReference type="PANTHER" id="PTHR12433">
    <property type="entry name" value="MEDIATOR OF RNA POLYMERASE II TRANSCRIPTION SUBUNIT 25"/>
    <property type="match status" value="1"/>
</dbReference>
<evidence type="ECO:0000256" key="3">
    <source>
        <dbReference type="SAM" id="MobiDB-lite"/>
    </source>
</evidence>
<dbReference type="GO" id="GO:0016592">
    <property type="term" value="C:mediator complex"/>
    <property type="evidence" value="ECO:0007669"/>
    <property type="project" value="TreeGrafter"/>
</dbReference>
<dbReference type="EnsemblMetazoa" id="LLOJ000463-RA">
    <property type="protein sequence ID" value="LLOJ000463-PA"/>
    <property type="gene ID" value="LLOJ000463"/>
</dbReference>
<evidence type="ECO:0000256" key="1">
    <source>
        <dbReference type="ARBA" id="ARBA00009102"/>
    </source>
</evidence>
<protein>
    <recommendedName>
        <fullName evidence="2">Mediator of RNA polymerase II transcription subunit 25</fullName>
    </recommendedName>
</protein>
<name>A0A1B0C941_LUTLO</name>
<dbReference type="VEuPathDB" id="VectorBase:LLOJ000463"/>
<evidence type="ECO:0000313" key="5">
    <source>
        <dbReference type="EnsemblMetazoa" id="LLOJ000463-PA"/>
    </source>
</evidence>
<accession>A0A1B0C941</accession>
<dbReference type="Pfam" id="PF11265">
    <property type="entry name" value="Med25_VWA"/>
    <property type="match status" value="1"/>
</dbReference>
<dbReference type="VEuPathDB" id="VectorBase:LLONM1_001646"/>
<evidence type="ECO:0000256" key="2">
    <source>
        <dbReference type="ARBA" id="ARBA00019694"/>
    </source>
</evidence>
<dbReference type="GO" id="GO:0045944">
    <property type="term" value="P:positive regulation of transcription by RNA polymerase II"/>
    <property type="evidence" value="ECO:0007669"/>
    <property type="project" value="TreeGrafter"/>
</dbReference>
<sequence>MALSFTRQPRVCREFVVRLTGLLPAPKKYSTPSKTRVGFFVPQKFRNVPEMHGIICFRLTGGKSESYANLAEGMATALVCFDDLEERRDQGTPTQKHCILICNSVPYSMPVQECYMYENKTVDQLATIFQEKEINFSILSPRKIPVLFKLFEKSGGDLSSSTSKNYCKDPRHLVLLKGYSLKERPASPPAAATINLPSPLASNMMPMNNQMEAAGNQMLAAQQINQPGPMRTNMNNPGMFPDAMQNPMGNPNIPRPGLMYPGQGPNPNQMNPPGFHCTPQSDGYVHAIQSQCAATTDGATNAKSKVDDATTAAASFPPKSRTESATAADANAAATAISSHYATQYSTAQHGVSGSWSDEQYGAAASHPDATYESAATAAAATTTAAAAATTPTTAAAAAAAKSAADAAAKPRSRCNKIKGHKSTNRCPKISPHQHNSIWHQQVVFPRWQLVVLPVGNQPPIQGRKFGLGFWSGLRRQRAINPKLHATYRAMSQLISKMVNQN</sequence>
<comment type="similarity">
    <text evidence="1">Belongs to the Mediator complex subunit 25 family.</text>
</comment>
<dbReference type="InterPro" id="IPR021419">
    <property type="entry name" value="Mediator_Med25_VWA"/>
</dbReference>
<feature type="compositionally biased region" description="Basic residues" evidence="3">
    <location>
        <begin position="411"/>
        <end position="424"/>
    </location>
</feature>
<evidence type="ECO:0000313" key="6">
    <source>
        <dbReference type="Proteomes" id="UP000092461"/>
    </source>
</evidence>
<dbReference type="EMBL" id="AJWK01001883">
    <property type="status" value="NOT_ANNOTATED_CDS"/>
    <property type="molecule type" value="Genomic_DNA"/>
</dbReference>